<evidence type="ECO:0000256" key="2">
    <source>
        <dbReference type="NCBIfam" id="TIGR00187"/>
    </source>
</evidence>
<dbReference type="PIRSF" id="PIRSF000498">
    <property type="entry name" value="Riboflavin_syn_A"/>
    <property type="match status" value="1"/>
</dbReference>
<dbReference type="InterPro" id="IPR001783">
    <property type="entry name" value="Lumazine-bd"/>
</dbReference>
<dbReference type="PANTHER" id="PTHR21098:SF0">
    <property type="entry name" value="RIBOFLAVIN SYNTHASE"/>
    <property type="match status" value="1"/>
</dbReference>
<dbReference type="GO" id="GO:0009231">
    <property type="term" value="P:riboflavin biosynthetic process"/>
    <property type="evidence" value="ECO:0007669"/>
    <property type="project" value="TreeGrafter"/>
</dbReference>
<evidence type="ECO:0000259" key="4">
    <source>
        <dbReference type="PROSITE" id="PS51177"/>
    </source>
</evidence>
<dbReference type="InterPro" id="IPR026017">
    <property type="entry name" value="Lumazine-bd_dom"/>
</dbReference>
<evidence type="ECO:0000313" key="6">
    <source>
        <dbReference type="Proteomes" id="UP000296706"/>
    </source>
</evidence>
<dbReference type="PANTHER" id="PTHR21098">
    <property type="entry name" value="RIBOFLAVIN SYNTHASE ALPHA CHAIN"/>
    <property type="match status" value="1"/>
</dbReference>
<dbReference type="InterPro" id="IPR023366">
    <property type="entry name" value="ATP_synth_asu-like_sf"/>
</dbReference>
<dbReference type="EC" id="2.5.1.9" evidence="2"/>
<dbReference type="PROSITE" id="PS51177">
    <property type="entry name" value="LUMAZINE_BIND"/>
    <property type="match status" value="2"/>
</dbReference>
<feature type="domain" description="Lumazine-binding" evidence="4">
    <location>
        <begin position="1"/>
        <end position="99"/>
    </location>
</feature>
<name>A0A4D6HDM4_9EURY</name>
<protein>
    <recommendedName>
        <fullName evidence="2">Riboflavin synthase</fullName>
        <ecNumber evidence="2">2.5.1.9</ecNumber>
    </recommendedName>
</protein>
<dbReference type="STRING" id="1457250.GCA_000755225_01143"/>
<dbReference type="GeneID" id="39847954"/>
<proteinExistence type="predicted"/>
<dbReference type="RefSeq" id="WP_049995055.1">
    <property type="nucleotide sequence ID" value="NZ_CP031310.1"/>
</dbReference>
<feature type="repeat" description="Lumazine-binding" evidence="3">
    <location>
        <begin position="1"/>
        <end position="99"/>
    </location>
</feature>
<dbReference type="NCBIfam" id="TIGR00187">
    <property type="entry name" value="ribE"/>
    <property type="match status" value="1"/>
</dbReference>
<keyword evidence="6" id="KW-1185">Reference proteome</keyword>
<dbReference type="NCBIfam" id="NF006767">
    <property type="entry name" value="PRK09289.1"/>
    <property type="match status" value="1"/>
</dbReference>
<accession>A0A4D6HDM4</accession>
<evidence type="ECO:0000313" key="5">
    <source>
        <dbReference type="EMBL" id="QCC51336.1"/>
    </source>
</evidence>
<dbReference type="GO" id="GO:0004746">
    <property type="term" value="F:riboflavin synthase activity"/>
    <property type="evidence" value="ECO:0007669"/>
    <property type="project" value="UniProtKB-UniRule"/>
</dbReference>
<dbReference type="InterPro" id="IPR017938">
    <property type="entry name" value="Riboflavin_synthase-like_b-brl"/>
</dbReference>
<feature type="repeat" description="Lumazine-binding" evidence="3">
    <location>
        <begin position="100"/>
        <end position="196"/>
    </location>
</feature>
<dbReference type="Proteomes" id="UP000296706">
    <property type="component" value="Chromosome"/>
</dbReference>
<organism evidence="5 6">
    <name type="scientific">Halapricum salinum</name>
    <dbReference type="NCBI Taxonomy" id="1457250"/>
    <lineage>
        <taxon>Archaea</taxon>
        <taxon>Methanobacteriati</taxon>
        <taxon>Methanobacteriota</taxon>
        <taxon>Stenosarchaea group</taxon>
        <taxon>Halobacteria</taxon>
        <taxon>Halobacteriales</taxon>
        <taxon>Haloarculaceae</taxon>
        <taxon>Halapricum</taxon>
    </lineage>
</organism>
<gene>
    <name evidence="5" type="ORF">DV733_08800</name>
</gene>
<dbReference type="Pfam" id="PF00677">
    <property type="entry name" value="Lum_binding"/>
    <property type="match status" value="2"/>
</dbReference>
<dbReference type="SUPFAM" id="SSF63380">
    <property type="entry name" value="Riboflavin synthase domain-like"/>
    <property type="match status" value="2"/>
</dbReference>
<evidence type="ECO:0000256" key="3">
    <source>
        <dbReference type="PROSITE-ProRule" id="PRU00524"/>
    </source>
</evidence>
<evidence type="ECO:0000256" key="1">
    <source>
        <dbReference type="ARBA" id="ARBA00022737"/>
    </source>
</evidence>
<keyword evidence="1" id="KW-0677">Repeat</keyword>
<feature type="domain" description="Lumazine-binding" evidence="4">
    <location>
        <begin position="100"/>
        <end position="196"/>
    </location>
</feature>
<dbReference type="OrthoDB" id="10084at2157"/>
<dbReference type="AlphaFoldDB" id="A0A4D6HDM4"/>
<dbReference type="EMBL" id="CP031310">
    <property type="protein sequence ID" value="QCC51336.1"/>
    <property type="molecule type" value="Genomic_DNA"/>
</dbReference>
<dbReference type="CDD" id="cd00402">
    <property type="entry name" value="Riboflavin_synthase_like"/>
    <property type="match status" value="1"/>
</dbReference>
<sequence>MYTGIVAATGRIVDVERGPADACERRLTVDCPSIAADLEPGDSVAISGACLTAETVDDERFTAGLSGETTARTWFDTAAVGDRVNLERPVRANARLDGHIVEGTVDTTTEVLAREQTADGLRFRLELPEGYADQVVEKSTLTVEGVSLTVVDRDTETFALTLVPETTARTTLDSVEPGDRVNVETNVLAKYVDRLHAGA</sequence>
<keyword evidence="5" id="KW-0808">Transferase</keyword>
<reference evidence="5 6" key="1">
    <citation type="journal article" date="2019" name="Nat. Commun.">
        <title>A new type of DNA phosphorothioation-based antiviral system in archaea.</title>
        <authorList>
            <person name="Xiong L."/>
            <person name="Liu S."/>
            <person name="Chen S."/>
            <person name="Xiao Y."/>
            <person name="Zhu B."/>
            <person name="Gao Y."/>
            <person name="Zhang Y."/>
            <person name="Chen B."/>
            <person name="Luo J."/>
            <person name="Deng Z."/>
            <person name="Chen X."/>
            <person name="Wang L."/>
            <person name="Chen S."/>
        </authorList>
    </citation>
    <scope>NUCLEOTIDE SEQUENCE [LARGE SCALE GENOMIC DNA]</scope>
    <source>
        <strain evidence="5 6">CBA1105</strain>
    </source>
</reference>
<dbReference type="KEGG" id="hsn:DV733_08800"/>
<dbReference type="Gene3D" id="2.40.30.20">
    <property type="match status" value="2"/>
</dbReference>